<accession>L7KSN3</accession>
<evidence type="ECO:0000313" key="7">
    <source>
        <dbReference type="Proteomes" id="UP000010988"/>
    </source>
</evidence>
<dbReference type="eggNOG" id="COG0154">
    <property type="taxonomic scope" value="Bacteria"/>
</dbReference>
<evidence type="ECO:0000256" key="3">
    <source>
        <dbReference type="ARBA" id="ARBA00012922"/>
    </source>
</evidence>
<feature type="region of interest" description="Disordered" evidence="4">
    <location>
        <begin position="129"/>
        <end position="148"/>
    </location>
</feature>
<dbReference type="EMBL" id="BANR01000029">
    <property type="protein sequence ID" value="GAC50733.1"/>
    <property type="molecule type" value="Genomic_DNA"/>
</dbReference>
<dbReference type="PANTHER" id="PTHR11895">
    <property type="entry name" value="TRANSAMIDASE"/>
    <property type="match status" value="1"/>
</dbReference>
<evidence type="ECO:0000256" key="1">
    <source>
        <dbReference type="ARBA" id="ARBA00001311"/>
    </source>
</evidence>
<dbReference type="SUPFAM" id="SSF75304">
    <property type="entry name" value="Amidase signature (AS) enzymes"/>
    <property type="match status" value="1"/>
</dbReference>
<evidence type="ECO:0000256" key="2">
    <source>
        <dbReference type="ARBA" id="ARBA00009199"/>
    </source>
</evidence>
<dbReference type="InterPro" id="IPR036928">
    <property type="entry name" value="AS_sf"/>
</dbReference>
<dbReference type="EC" id="3.5.1.4" evidence="3"/>
<dbReference type="Proteomes" id="UP000010988">
    <property type="component" value="Unassembled WGS sequence"/>
</dbReference>
<dbReference type="InterPro" id="IPR023631">
    <property type="entry name" value="Amidase_dom"/>
</dbReference>
<dbReference type="PANTHER" id="PTHR11895:SF7">
    <property type="entry name" value="GLUTAMYL-TRNA(GLN) AMIDOTRANSFERASE SUBUNIT A, MITOCHONDRIAL"/>
    <property type="match status" value="1"/>
</dbReference>
<comment type="catalytic activity">
    <reaction evidence="1">
        <text>a monocarboxylic acid amide + H2O = a monocarboxylate + NH4(+)</text>
        <dbReference type="Rhea" id="RHEA:12020"/>
        <dbReference type="ChEBI" id="CHEBI:15377"/>
        <dbReference type="ChEBI" id="CHEBI:28938"/>
        <dbReference type="ChEBI" id="CHEBI:35757"/>
        <dbReference type="ChEBI" id="CHEBI:83628"/>
        <dbReference type="EC" id="3.5.1.4"/>
    </reaction>
</comment>
<dbReference type="Gene3D" id="3.90.1300.10">
    <property type="entry name" value="Amidase signature (AS) domain"/>
    <property type="match status" value="1"/>
</dbReference>
<evidence type="ECO:0000313" key="6">
    <source>
        <dbReference type="EMBL" id="GAC50733.1"/>
    </source>
</evidence>
<gene>
    <name evidence="6" type="ORF">GOACH_29_00210</name>
</gene>
<feature type="domain" description="Amidase" evidence="5">
    <location>
        <begin position="38"/>
        <end position="411"/>
    </location>
</feature>
<proteinExistence type="inferred from homology"/>
<dbReference type="Pfam" id="PF01425">
    <property type="entry name" value="Amidase"/>
    <property type="match status" value="1"/>
</dbReference>
<name>L7KSN3_9ACTN</name>
<reference evidence="6 7" key="1">
    <citation type="submission" date="2012-12" db="EMBL/GenBank/DDBJ databases">
        <title>Whole genome shotgun sequence of Gordonia aichiensis NBRC 108223.</title>
        <authorList>
            <person name="Isaki-Nakamura S."/>
            <person name="Hosoyama A."/>
            <person name="Tsuchikane K."/>
            <person name="Ando Y."/>
            <person name="Baba S."/>
            <person name="Ohji S."/>
            <person name="Hamada M."/>
            <person name="Tamura T."/>
            <person name="Yamazoe A."/>
            <person name="Yamazaki S."/>
            <person name="Fujita N."/>
        </authorList>
    </citation>
    <scope>NUCLEOTIDE SEQUENCE [LARGE SCALE GENOMIC DNA]</scope>
    <source>
        <strain evidence="6 7">NBRC 108223</strain>
    </source>
</reference>
<comment type="caution">
    <text evidence="6">The sequence shown here is derived from an EMBL/GenBank/DDBJ whole genome shotgun (WGS) entry which is preliminary data.</text>
</comment>
<evidence type="ECO:0000256" key="4">
    <source>
        <dbReference type="SAM" id="MobiDB-lite"/>
    </source>
</evidence>
<dbReference type="GO" id="GO:0004040">
    <property type="term" value="F:amidase activity"/>
    <property type="evidence" value="ECO:0007669"/>
    <property type="project" value="UniProtKB-EC"/>
</dbReference>
<keyword evidence="7" id="KW-1185">Reference proteome</keyword>
<dbReference type="InterPro" id="IPR000120">
    <property type="entry name" value="Amidase"/>
</dbReference>
<dbReference type="AlphaFoldDB" id="L7KSN3"/>
<dbReference type="STRING" id="1220583.GOACH_29_00210"/>
<protein>
    <recommendedName>
        <fullName evidence="3">amidase</fullName>
        <ecNumber evidence="3">3.5.1.4</ecNumber>
    </recommendedName>
</protein>
<sequence>MDYATQPVREQTEAIHTGAITAETLVRQTRLSIERQEPGLSAWVALATNHIDHARTVDQTPDAGPLSGLSIGVKDLIDVAGLPTRAGSPVTPAGSAIRDAPCVARFRDLGAIVQGKTVTTEFGYFAPGPTRNPHAPNHTPGGSSSGSAAAVGAGTIPIALGTQTAGSLTRPASFCGTAGMVLAPGATDLRGVAGLSTSLDSLGLLTRTVADLHYVYTAFTGSPTPPTPVTELSSALIWTGSDLGELHPAMAELLATVPDLLRAANLEPEKFDADDHVRTLTEDHATVMSYEAAHTLHDIYNHQRAALSSPLRALIEHGLGTPGIAHTAALTRRDRSRDLLTTHLGHNTVIIGPAALGPAPAGLTATGSPILSRAWQLLGCPVVIIPGGRTADGLPLGLQLIGLPGDEPALLTTATELEHNLRRQPSMSPPPAN</sequence>
<comment type="similarity">
    <text evidence="2">Belongs to the amidase family.</text>
</comment>
<dbReference type="OrthoDB" id="182039at2"/>
<dbReference type="RefSeq" id="WP_005179036.1">
    <property type="nucleotide sequence ID" value="NZ_BANR01000029.1"/>
</dbReference>
<evidence type="ECO:0000259" key="5">
    <source>
        <dbReference type="Pfam" id="PF01425"/>
    </source>
</evidence>
<organism evidence="6 7">
    <name type="scientific">Gordonia aichiensis NBRC 108223</name>
    <dbReference type="NCBI Taxonomy" id="1220583"/>
    <lineage>
        <taxon>Bacteria</taxon>
        <taxon>Bacillati</taxon>
        <taxon>Actinomycetota</taxon>
        <taxon>Actinomycetes</taxon>
        <taxon>Mycobacteriales</taxon>
        <taxon>Gordoniaceae</taxon>
        <taxon>Gordonia</taxon>
    </lineage>
</organism>